<dbReference type="AlphaFoldDB" id="A0A4R6WLP3"/>
<keyword evidence="4" id="KW-1185">Reference proteome</keyword>
<gene>
    <name evidence="3" type="ORF">CLV99_0275</name>
</gene>
<proteinExistence type="predicted"/>
<dbReference type="OrthoDB" id="793869at2"/>
<name>A0A4R6WLP3_9SPHI</name>
<feature type="transmembrane region" description="Helical" evidence="1">
    <location>
        <begin position="119"/>
        <end position="138"/>
    </location>
</feature>
<protein>
    <submittedName>
        <fullName evidence="3">Uncharacterized protein</fullName>
    </submittedName>
</protein>
<keyword evidence="1" id="KW-0812">Transmembrane</keyword>
<organism evidence="3 4">
    <name type="scientific">Sphingobacterium yanglingense</name>
    <dbReference type="NCBI Taxonomy" id="1437280"/>
    <lineage>
        <taxon>Bacteria</taxon>
        <taxon>Pseudomonadati</taxon>
        <taxon>Bacteroidota</taxon>
        <taxon>Sphingobacteriia</taxon>
        <taxon>Sphingobacteriales</taxon>
        <taxon>Sphingobacteriaceae</taxon>
        <taxon>Sphingobacterium</taxon>
    </lineage>
</organism>
<keyword evidence="1" id="KW-1133">Transmembrane helix</keyword>
<dbReference type="EMBL" id="SNYV01000003">
    <property type="protein sequence ID" value="TDQ81744.1"/>
    <property type="molecule type" value="Genomic_DNA"/>
</dbReference>
<feature type="signal peptide" evidence="2">
    <location>
        <begin position="1"/>
        <end position="19"/>
    </location>
</feature>
<reference evidence="3 4" key="1">
    <citation type="submission" date="2019-03" db="EMBL/GenBank/DDBJ databases">
        <title>Genomic Encyclopedia of Archaeal and Bacterial Type Strains, Phase II (KMG-II): from individual species to whole genera.</title>
        <authorList>
            <person name="Goeker M."/>
        </authorList>
    </citation>
    <scope>NUCLEOTIDE SEQUENCE [LARGE SCALE GENOMIC DNA]</scope>
    <source>
        <strain evidence="3 4">DSM 28353</strain>
    </source>
</reference>
<dbReference type="RefSeq" id="WP_133582691.1">
    <property type="nucleotide sequence ID" value="NZ_SNYV01000003.1"/>
</dbReference>
<evidence type="ECO:0000256" key="1">
    <source>
        <dbReference type="SAM" id="Phobius"/>
    </source>
</evidence>
<evidence type="ECO:0000256" key="2">
    <source>
        <dbReference type="SAM" id="SignalP"/>
    </source>
</evidence>
<comment type="caution">
    <text evidence="3">The sequence shown here is derived from an EMBL/GenBank/DDBJ whole genome shotgun (WGS) entry which is preliminary data.</text>
</comment>
<dbReference type="Proteomes" id="UP000295292">
    <property type="component" value="Unassembled WGS sequence"/>
</dbReference>
<evidence type="ECO:0000313" key="4">
    <source>
        <dbReference type="Proteomes" id="UP000295292"/>
    </source>
</evidence>
<accession>A0A4R6WLP3</accession>
<feature type="transmembrane region" description="Helical" evidence="1">
    <location>
        <begin position="145"/>
        <end position="167"/>
    </location>
</feature>
<evidence type="ECO:0000313" key="3">
    <source>
        <dbReference type="EMBL" id="TDQ81744.1"/>
    </source>
</evidence>
<feature type="chain" id="PRO_5020628557" evidence="2">
    <location>
        <begin position="20"/>
        <end position="178"/>
    </location>
</feature>
<keyword evidence="2" id="KW-0732">Signal</keyword>
<keyword evidence="1" id="KW-0472">Membrane</keyword>
<sequence>MRILFLFFALVCCSIYSYGQNSPQYIDNFIVKENLTANGKVAIIAVDSSEVANEAINGTFKFSINGFEQTLSFHQGVGVPTHPIDGSTFAYFKHKNQNGSSGKLYFLYKKDNKITPVKINGLLLLIIPGVLLLLAYAFKRLLTTFVVLAVIYGYFSFSKGLSISQILESALEVLKSFF</sequence>